<dbReference type="EMBL" id="CM000127">
    <property type="protein sequence ID" value="EAY85477.1"/>
    <property type="molecule type" value="Genomic_DNA"/>
</dbReference>
<dbReference type="PANTHER" id="PTHR33116">
    <property type="entry name" value="REVERSE TRANSCRIPTASE ZINC-BINDING DOMAIN-CONTAINING PROTEIN-RELATED-RELATED"/>
    <property type="match status" value="1"/>
</dbReference>
<accession>A2X3R7</accession>
<evidence type="ECO:0000313" key="1">
    <source>
        <dbReference type="EMBL" id="EAY85477.1"/>
    </source>
</evidence>
<reference evidence="1 2" key="1">
    <citation type="journal article" date="2005" name="PLoS Biol.">
        <title>The genomes of Oryza sativa: a history of duplications.</title>
        <authorList>
            <person name="Yu J."/>
            <person name="Wang J."/>
            <person name="Lin W."/>
            <person name="Li S."/>
            <person name="Li H."/>
            <person name="Zhou J."/>
            <person name="Ni P."/>
            <person name="Dong W."/>
            <person name="Hu S."/>
            <person name="Zeng C."/>
            <person name="Zhang J."/>
            <person name="Zhang Y."/>
            <person name="Li R."/>
            <person name="Xu Z."/>
            <person name="Li S."/>
            <person name="Li X."/>
            <person name="Zheng H."/>
            <person name="Cong L."/>
            <person name="Lin L."/>
            <person name="Yin J."/>
            <person name="Geng J."/>
            <person name="Li G."/>
            <person name="Shi J."/>
            <person name="Liu J."/>
            <person name="Lv H."/>
            <person name="Li J."/>
            <person name="Wang J."/>
            <person name="Deng Y."/>
            <person name="Ran L."/>
            <person name="Shi X."/>
            <person name="Wang X."/>
            <person name="Wu Q."/>
            <person name="Li C."/>
            <person name="Ren X."/>
            <person name="Wang J."/>
            <person name="Wang X."/>
            <person name="Li D."/>
            <person name="Liu D."/>
            <person name="Zhang X."/>
            <person name="Ji Z."/>
            <person name="Zhao W."/>
            <person name="Sun Y."/>
            <person name="Zhang Z."/>
            <person name="Bao J."/>
            <person name="Han Y."/>
            <person name="Dong L."/>
            <person name="Ji J."/>
            <person name="Chen P."/>
            <person name="Wu S."/>
            <person name="Liu J."/>
            <person name="Xiao Y."/>
            <person name="Bu D."/>
            <person name="Tan J."/>
            <person name="Yang L."/>
            <person name="Ye C."/>
            <person name="Zhang J."/>
            <person name="Xu J."/>
            <person name="Zhou Y."/>
            <person name="Yu Y."/>
            <person name="Zhang B."/>
            <person name="Zhuang S."/>
            <person name="Wei H."/>
            <person name="Liu B."/>
            <person name="Lei M."/>
            <person name="Yu H."/>
            <person name="Li Y."/>
            <person name="Xu H."/>
            <person name="Wei S."/>
            <person name="He X."/>
            <person name="Fang L."/>
            <person name="Zhang Z."/>
            <person name="Zhang Y."/>
            <person name="Huang X."/>
            <person name="Su Z."/>
            <person name="Tong W."/>
            <person name="Li J."/>
            <person name="Tong Z."/>
            <person name="Li S."/>
            <person name="Ye J."/>
            <person name="Wang L."/>
            <person name="Fang L."/>
            <person name="Lei T."/>
            <person name="Chen C."/>
            <person name="Chen H."/>
            <person name="Xu Z."/>
            <person name="Li H."/>
            <person name="Huang H."/>
            <person name="Zhang F."/>
            <person name="Xu H."/>
            <person name="Li N."/>
            <person name="Zhao C."/>
            <person name="Li S."/>
            <person name="Dong L."/>
            <person name="Huang Y."/>
            <person name="Li L."/>
            <person name="Xi Y."/>
            <person name="Qi Q."/>
            <person name="Li W."/>
            <person name="Zhang B."/>
            <person name="Hu W."/>
            <person name="Zhang Y."/>
            <person name="Tian X."/>
            <person name="Jiao Y."/>
            <person name="Liang X."/>
            <person name="Jin J."/>
            <person name="Gao L."/>
            <person name="Zheng W."/>
            <person name="Hao B."/>
            <person name="Liu S."/>
            <person name="Wang W."/>
            <person name="Yuan L."/>
            <person name="Cao M."/>
            <person name="McDermott J."/>
            <person name="Samudrala R."/>
            <person name="Wang J."/>
            <person name="Wong G.K."/>
            <person name="Yang H."/>
        </authorList>
    </citation>
    <scope>NUCLEOTIDE SEQUENCE [LARGE SCALE GENOMIC DNA]</scope>
    <source>
        <strain evidence="2">cv. 93-11</strain>
    </source>
</reference>
<sequence>MGLSGEVVDRRWVTIVMRCVTTVAYRIKVNGELSDQRVSRPCRMLQKIRVIYQGWHQASIIFCSDDLLLLLKADERSAGCLQNVLSLHEICSGQTINKEKSSIMFNSNSRESRRASFKATLDIGVEAWNEKYFGLVVYMGRSKAKTYNYLKERVWKIQGWKEKLLSRAWKDILIKAVSQAIPTFAMSCFDLTKTLCDKISMLICHFFWAQQDRENKMHWISWEHLCSQKDKGGLGYRDLHLFNLGMLARQAWQLLSNPESLCAWVLRAKYFHEGKLLEVGPGISYSWRSIVRGVQALKSGLIWRVGYGTKIDI</sequence>
<dbReference type="HOGENOM" id="CLU_051099_0_0_1"/>
<name>A2X3R7_ORYSI</name>
<dbReference type="PANTHER" id="PTHR33116:SF86">
    <property type="entry name" value="REVERSE TRANSCRIPTASE DOMAIN-CONTAINING PROTEIN"/>
    <property type="match status" value="1"/>
</dbReference>
<dbReference type="STRING" id="39946.A2X3R7"/>
<keyword evidence="2" id="KW-1185">Reference proteome</keyword>
<organism evidence="1 2">
    <name type="scientific">Oryza sativa subsp. indica</name>
    <name type="common">Rice</name>
    <dbReference type="NCBI Taxonomy" id="39946"/>
    <lineage>
        <taxon>Eukaryota</taxon>
        <taxon>Viridiplantae</taxon>
        <taxon>Streptophyta</taxon>
        <taxon>Embryophyta</taxon>
        <taxon>Tracheophyta</taxon>
        <taxon>Spermatophyta</taxon>
        <taxon>Magnoliopsida</taxon>
        <taxon>Liliopsida</taxon>
        <taxon>Poales</taxon>
        <taxon>Poaceae</taxon>
        <taxon>BOP clade</taxon>
        <taxon>Oryzoideae</taxon>
        <taxon>Oryzeae</taxon>
        <taxon>Oryzinae</taxon>
        <taxon>Oryza</taxon>
        <taxon>Oryza sativa</taxon>
    </lineage>
</organism>
<dbReference type="OMA" id="CLKERIW"/>
<dbReference type="Proteomes" id="UP000007015">
    <property type="component" value="Chromosome 2"/>
</dbReference>
<gene>
    <name evidence="1" type="ORF">OsI_06852</name>
</gene>
<protein>
    <recommendedName>
        <fullName evidence="3">Reverse transcriptase</fullName>
    </recommendedName>
</protein>
<evidence type="ECO:0008006" key="3">
    <source>
        <dbReference type="Google" id="ProtNLM"/>
    </source>
</evidence>
<dbReference type="AlphaFoldDB" id="A2X3R7"/>
<dbReference type="Gramene" id="BGIOSGA006644-TA">
    <property type="protein sequence ID" value="BGIOSGA006644-PA"/>
    <property type="gene ID" value="BGIOSGA006644"/>
</dbReference>
<proteinExistence type="predicted"/>
<evidence type="ECO:0000313" key="2">
    <source>
        <dbReference type="Proteomes" id="UP000007015"/>
    </source>
</evidence>